<dbReference type="Pfam" id="PF12146">
    <property type="entry name" value="Hydrolase_4"/>
    <property type="match status" value="1"/>
</dbReference>
<reference evidence="4 5" key="1">
    <citation type="submission" date="2020-08" db="EMBL/GenBank/DDBJ databases">
        <title>Genomic Encyclopedia of Type Strains, Phase IV (KMG-IV): sequencing the most valuable type-strain genomes for metagenomic binning, comparative biology and taxonomic classification.</title>
        <authorList>
            <person name="Goeker M."/>
        </authorList>
    </citation>
    <scope>NUCLEOTIDE SEQUENCE [LARGE SCALE GENOMIC DNA]</scope>
    <source>
        <strain evidence="4 5">DSM 24163</strain>
    </source>
</reference>
<dbReference type="Gene3D" id="3.40.50.1820">
    <property type="entry name" value="alpha/beta hydrolase"/>
    <property type="match status" value="1"/>
</dbReference>
<keyword evidence="5" id="KW-1185">Reference proteome</keyword>
<protein>
    <recommendedName>
        <fullName evidence="3">Serine aminopeptidase S33 domain-containing protein</fullName>
    </recommendedName>
</protein>
<comment type="similarity">
    <text evidence="1">Belongs to the AB hydrolase superfamily. AB hydrolase 4 family.</text>
</comment>
<dbReference type="PANTHER" id="PTHR10794:SF63">
    <property type="entry name" value="ALPHA_BETA HYDROLASE 1, ISOFORM A"/>
    <property type="match status" value="1"/>
</dbReference>
<dbReference type="GO" id="GO:0034338">
    <property type="term" value="F:short-chain carboxylesterase activity"/>
    <property type="evidence" value="ECO:0007669"/>
    <property type="project" value="TreeGrafter"/>
</dbReference>
<dbReference type="GO" id="GO:0047372">
    <property type="term" value="F:monoacylglycerol lipase activity"/>
    <property type="evidence" value="ECO:0007669"/>
    <property type="project" value="TreeGrafter"/>
</dbReference>
<gene>
    <name evidence="4" type="ORF">HNQ52_001078</name>
</gene>
<name>A0A7W8FZT5_9GAMM</name>
<dbReference type="InterPro" id="IPR012020">
    <property type="entry name" value="ABHD4"/>
</dbReference>
<feature type="active site" description="Charge relay system" evidence="2">
    <location>
        <position position="305"/>
    </location>
</feature>
<evidence type="ECO:0000259" key="3">
    <source>
        <dbReference type="Pfam" id="PF12146"/>
    </source>
</evidence>
<dbReference type="Proteomes" id="UP000521199">
    <property type="component" value="Unassembled WGS sequence"/>
</dbReference>
<dbReference type="EMBL" id="JACHHP010000002">
    <property type="protein sequence ID" value="MBB5207549.1"/>
    <property type="molecule type" value="Genomic_DNA"/>
</dbReference>
<evidence type="ECO:0000313" key="5">
    <source>
        <dbReference type="Proteomes" id="UP000521199"/>
    </source>
</evidence>
<accession>A0A7W8FZT5</accession>
<dbReference type="SUPFAM" id="SSF53474">
    <property type="entry name" value="alpha/beta-Hydrolases"/>
    <property type="match status" value="1"/>
</dbReference>
<evidence type="ECO:0000256" key="1">
    <source>
        <dbReference type="ARBA" id="ARBA00010884"/>
    </source>
</evidence>
<proteinExistence type="inferred from homology"/>
<feature type="active site" description="Charge relay system" evidence="2">
    <location>
        <position position="278"/>
    </location>
</feature>
<dbReference type="PIRSF" id="PIRSF005211">
    <property type="entry name" value="Ab_hydro_YheT"/>
    <property type="match status" value="1"/>
</dbReference>
<feature type="domain" description="Serine aminopeptidase S33" evidence="3">
    <location>
        <begin position="69"/>
        <end position="285"/>
    </location>
</feature>
<dbReference type="InterPro" id="IPR050960">
    <property type="entry name" value="AB_hydrolase_4_sf"/>
</dbReference>
<dbReference type="RefSeq" id="WP_183960094.1">
    <property type="nucleotide sequence ID" value="NZ_JACHHP010000002.1"/>
</dbReference>
<comment type="caution">
    <text evidence="4">The sequence shown here is derived from an EMBL/GenBank/DDBJ whole genome shotgun (WGS) entry which is preliminary data.</text>
</comment>
<dbReference type="AlphaFoldDB" id="A0A7W8FZT5"/>
<organism evidence="4 5">
    <name type="scientific">Chiayiivirga flava</name>
    <dbReference type="NCBI Taxonomy" id="659595"/>
    <lineage>
        <taxon>Bacteria</taxon>
        <taxon>Pseudomonadati</taxon>
        <taxon>Pseudomonadota</taxon>
        <taxon>Gammaproteobacteria</taxon>
        <taxon>Lysobacterales</taxon>
        <taxon>Lysobacteraceae</taxon>
        <taxon>Chiayiivirga</taxon>
    </lineage>
</organism>
<sequence>MNREPGEFRPPRLLRNRHVQSVLASSRLRRLAARGRTSHIETHAQEVMLDCGNGVRLQGFHTAQRVRGSARGLVVLLHGWEGSVESSYLLHTGARLLEEGFDVFRLHFRDHGATHHLNEGLFHSCMIDEVVGAVADIARRFPTPSLHVAGYSLGGNFALRVALRAPGAGIALTHAVAVCPVISPRAGLSAIEAAPWFYERYFLIKWGGSLRRKQALYPGRFAFTPRDLRASLRGLTQLLVERHTEFGTLDNYLEGYSVAGRRLAALQVPVSILTSADDPIIPVDDFRELDLPPSARLDIAPFGGHCGFIQDFRLRSFAEEYVTARVLGAEEVRERATSTPETAATMAV</sequence>
<dbReference type="PANTHER" id="PTHR10794">
    <property type="entry name" value="ABHYDROLASE DOMAIN-CONTAINING PROTEIN"/>
    <property type="match status" value="1"/>
</dbReference>
<dbReference type="InterPro" id="IPR022742">
    <property type="entry name" value="Hydrolase_4"/>
</dbReference>
<feature type="active site" description="Charge relay system" evidence="2">
    <location>
        <position position="152"/>
    </location>
</feature>
<dbReference type="InterPro" id="IPR029058">
    <property type="entry name" value="AB_hydrolase_fold"/>
</dbReference>
<evidence type="ECO:0000313" key="4">
    <source>
        <dbReference type="EMBL" id="MBB5207549.1"/>
    </source>
</evidence>
<evidence type="ECO:0000256" key="2">
    <source>
        <dbReference type="PIRSR" id="PIRSR005211-1"/>
    </source>
</evidence>